<dbReference type="SMART" id="SM00487">
    <property type="entry name" value="DEXDc"/>
    <property type="match status" value="1"/>
</dbReference>
<feature type="domain" description="Helicase ATP-binding" evidence="14">
    <location>
        <begin position="35"/>
        <end position="203"/>
    </location>
</feature>
<evidence type="ECO:0000256" key="1">
    <source>
        <dbReference type="ARBA" id="ARBA00005446"/>
    </source>
</evidence>
<feature type="region of interest" description="Disordered" evidence="13">
    <location>
        <begin position="625"/>
        <end position="656"/>
    </location>
</feature>
<dbReference type="FunFam" id="3.40.50.300:FF:001389">
    <property type="entry name" value="ATP-dependent DNA helicase RecQ"/>
    <property type="match status" value="1"/>
</dbReference>
<keyword evidence="6" id="KW-0067">ATP-binding</keyword>
<dbReference type="SUPFAM" id="SSF52540">
    <property type="entry name" value="P-loop containing nucleoside triphosphate hydrolases"/>
    <property type="match status" value="1"/>
</dbReference>
<keyword evidence="3" id="KW-0547">Nucleotide-binding</keyword>
<dbReference type="PANTHER" id="PTHR13710:SF105">
    <property type="entry name" value="ATP-DEPENDENT DNA HELICASE Q1"/>
    <property type="match status" value="1"/>
</dbReference>
<dbReference type="RefSeq" id="WP_146982044.1">
    <property type="nucleotide sequence ID" value="NZ_VOSM01000006.1"/>
</dbReference>
<evidence type="ECO:0000256" key="9">
    <source>
        <dbReference type="ARBA" id="ARBA00034617"/>
    </source>
</evidence>
<dbReference type="GO" id="GO:0009378">
    <property type="term" value="F:four-way junction helicase activity"/>
    <property type="evidence" value="ECO:0007669"/>
    <property type="project" value="TreeGrafter"/>
</dbReference>
<dbReference type="CDD" id="cd17920">
    <property type="entry name" value="DEXHc_RecQ"/>
    <property type="match status" value="1"/>
</dbReference>
<dbReference type="InterPro" id="IPR014001">
    <property type="entry name" value="Helicase_ATP-bd"/>
</dbReference>
<dbReference type="InterPro" id="IPR001650">
    <property type="entry name" value="Helicase_C-like"/>
</dbReference>
<dbReference type="GO" id="GO:0043590">
    <property type="term" value="C:bacterial nucleoid"/>
    <property type="evidence" value="ECO:0007669"/>
    <property type="project" value="TreeGrafter"/>
</dbReference>
<dbReference type="InterPro" id="IPR036390">
    <property type="entry name" value="WH_DNA-bd_sf"/>
</dbReference>
<dbReference type="InterPro" id="IPR027417">
    <property type="entry name" value="P-loop_NTPase"/>
</dbReference>
<dbReference type="PANTHER" id="PTHR13710">
    <property type="entry name" value="DNA HELICASE RECQ FAMILY MEMBER"/>
    <property type="match status" value="1"/>
</dbReference>
<keyword evidence="2" id="KW-0479">Metal-binding</keyword>
<evidence type="ECO:0000256" key="8">
    <source>
        <dbReference type="ARBA" id="ARBA00023235"/>
    </source>
</evidence>
<dbReference type="Pfam" id="PF14493">
    <property type="entry name" value="HTH_40"/>
    <property type="match status" value="1"/>
</dbReference>
<keyword evidence="17" id="KW-1185">Reference proteome</keyword>
<dbReference type="CDD" id="cd18794">
    <property type="entry name" value="SF2_C_RecQ"/>
    <property type="match status" value="1"/>
</dbReference>
<keyword evidence="5 16" id="KW-0347">Helicase</keyword>
<accession>A0A5C6X7I0</accession>
<dbReference type="NCBIfam" id="TIGR00614">
    <property type="entry name" value="recQ_fam"/>
    <property type="match status" value="1"/>
</dbReference>
<dbReference type="InterPro" id="IPR029491">
    <property type="entry name" value="Helicase_HTH"/>
</dbReference>
<organism evidence="16 17">
    <name type="scientific">Lujinxingia vulgaris</name>
    <dbReference type="NCBI Taxonomy" id="2600176"/>
    <lineage>
        <taxon>Bacteria</taxon>
        <taxon>Deltaproteobacteria</taxon>
        <taxon>Bradymonadales</taxon>
        <taxon>Lujinxingiaceae</taxon>
        <taxon>Lujinxingia</taxon>
    </lineage>
</organism>
<dbReference type="Gene3D" id="1.10.10.10">
    <property type="entry name" value="Winged helix-like DNA-binding domain superfamily/Winged helix DNA-binding domain"/>
    <property type="match status" value="1"/>
</dbReference>
<dbReference type="EC" id="5.6.2.4" evidence="10"/>
<keyword evidence="7" id="KW-0238">DNA-binding</keyword>
<dbReference type="InterPro" id="IPR004589">
    <property type="entry name" value="DNA_helicase_ATP-dep_RecQ"/>
</dbReference>
<dbReference type="SMART" id="SM00956">
    <property type="entry name" value="RQC"/>
    <property type="match status" value="1"/>
</dbReference>
<gene>
    <name evidence="16" type="ORF">FRC98_13890</name>
</gene>
<dbReference type="GO" id="GO:0016787">
    <property type="term" value="F:hydrolase activity"/>
    <property type="evidence" value="ECO:0007669"/>
    <property type="project" value="UniProtKB-KW"/>
</dbReference>
<dbReference type="GO" id="GO:0005737">
    <property type="term" value="C:cytoplasm"/>
    <property type="evidence" value="ECO:0007669"/>
    <property type="project" value="TreeGrafter"/>
</dbReference>
<dbReference type="Gene3D" id="3.40.50.300">
    <property type="entry name" value="P-loop containing nucleotide triphosphate hydrolases"/>
    <property type="match status" value="2"/>
</dbReference>
<evidence type="ECO:0000256" key="5">
    <source>
        <dbReference type="ARBA" id="ARBA00022806"/>
    </source>
</evidence>
<dbReference type="GO" id="GO:0006281">
    <property type="term" value="P:DNA repair"/>
    <property type="evidence" value="ECO:0007669"/>
    <property type="project" value="InterPro"/>
</dbReference>
<sequence length="765" mass="84580">MNLPAPFAPIAPSIDAALHDIFGFESFRTGQRRGIEAVVEGNDTLIVMPTGSGKSLCYMLPGCVLPGLTLAVSPLIALMKDQADALESFNIPATYINSSLSWDEQRQRLAGMRAGAFKVVLVAPERFKSQAFLDALAGVPIGLFAIDEAHCISQWGHDFRPDYLNLGEVRQKLGAPTTLALTATATPDVQRDIAAQLDFDNHSVVVSGFERPNLFFEVYPARSRRSKYERIEALLDQTPEGSKVIYCATRKQVEEVGRNLRESGYYPALYHAGLSDQERDEVQDAFMAGDAPLLIATNAFGMGVDKSDVRAIVHFNIPGSVEAYYQEAGRAGRDGEPAHCLLLYNRADLRIHEFFTENSFPDRKLVERLWTLLQKHGVGMHTLDADMLADHLSRAGDDRVHPWAVGSALRLLERGGHLAFGQRGPAPWLEVIDQARTRDLRVDWDALNARRGVDEQHQEDMVRYATGHTCRQVYLVRYFSDTAHDIAECKRCDRCCGPPSYAQAAGQVRAPIVVREPAQTVLRKVLSGIARARGKWGAHVIAAMLRGSRAKKITGAGLDRLSTHGILHALRQDDLVRLLDVCSQLGLTTQNTYGCLSLTDAGTELMMSSEPLSETVADVLARHLRSTSESGEIPPGRAASRPTESFPRPASGDGELGETYLRTLMLAREGHDYRQIAEERGLTPSSVLRHFMTLAQRGHKLPLDDHADGRLLPELRELASDWSPDDKLAELKERLTTPCDYDTLKLNLAIVLQERFEHAQTPEAS</sequence>
<name>A0A5C6X7I0_9DELT</name>
<dbReference type="EMBL" id="VOSM01000006">
    <property type="protein sequence ID" value="TXD36210.1"/>
    <property type="molecule type" value="Genomic_DNA"/>
</dbReference>
<comment type="similarity">
    <text evidence="1">Belongs to the helicase family. RecQ subfamily.</text>
</comment>
<dbReference type="PROSITE" id="PS51192">
    <property type="entry name" value="HELICASE_ATP_BIND_1"/>
    <property type="match status" value="1"/>
</dbReference>
<dbReference type="Pfam" id="PF09382">
    <property type="entry name" value="RQC"/>
    <property type="match status" value="1"/>
</dbReference>
<feature type="domain" description="Helicase C-terminal" evidence="15">
    <location>
        <begin position="230"/>
        <end position="377"/>
    </location>
</feature>
<dbReference type="OrthoDB" id="9760034at2"/>
<comment type="caution">
    <text evidence="16">The sequence shown here is derived from an EMBL/GenBank/DDBJ whole genome shotgun (WGS) entry which is preliminary data.</text>
</comment>
<dbReference type="AlphaFoldDB" id="A0A5C6X7I0"/>
<evidence type="ECO:0000256" key="7">
    <source>
        <dbReference type="ARBA" id="ARBA00023125"/>
    </source>
</evidence>
<keyword evidence="4 16" id="KW-0378">Hydrolase</keyword>
<dbReference type="SMART" id="SM00490">
    <property type="entry name" value="HELICc"/>
    <property type="match status" value="1"/>
</dbReference>
<evidence type="ECO:0000256" key="13">
    <source>
        <dbReference type="SAM" id="MobiDB-lite"/>
    </source>
</evidence>
<evidence type="ECO:0000256" key="12">
    <source>
        <dbReference type="ARBA" id="ARBA00044550"/>
    </source>
</evidence>
<evidence type="ECO:0000259" key="14">
    <source>
        <dbReference type="PROSITE" id="PS51192"/>
    </source>
</evidence>
<evidence type="ECO:0000256" key="4">
    <source>
        <dbReference type="ARBA" id="ARBA00022801"/>
    </source>
</evidence>
<dbReference type="InterPro" id="IPR011545">
    <property type="entry name" value="DEAD/DEAH_box_helicase_dom"/>
</dbReference>
<dbReference type="InterPro" id="IPR036388">
    <property type="entry name" value="WH-like_DNA-bd_sf"/>
</dbReference>
<dbReference type="GO" id="GO:0006260">
    <property type="term" value="P:DNA replication"/>
    <property type="evidence" value="ECO:0007669"/>
    <property type="project" value="InterPro"/>
</dbReference>
<dbReference type="PROSITE" id="PS51194">
    <property type="entry name" value="HELICASE_CTER"/>
    <property type="match status" value="1"/>
</dbReference>
<dbReference type="InterPro" id="IPR032284">
    <property type="entry name" value="RecQ_Zn-bd"/>
</dbReference>
<dbReference type="InterPro" id="IPR018982">
    <property type="entry name" value="RQC_domain"/>
</dbReference>
<evidence type="ECO:0000256" key="6">
    <source>
        <dbReference type="ARBA" id="ARBA00022840"/>
    </source>
</evidence>
<dbReference type="GO" id="GO:0005524">
    <property type="term" value="F:ATP binding"/>
    <property type="evidence" value="ECO:0007669"/>
    <property type="project" value="UniProtKB-KW"/>
</dbReference>
<evidence type="ECO:0000256" key="2">
    <source>
        <dbReference type="ARBA" id="ARBA00022723"/>
    </source>
</evidence>
<evidence type="ECO:0000256" key="11">
    <source>
        <dbReference type="ARBA" id="ARBA00044535"/>
    </source>
</evidence>
<dbReference type="GO" id="GO:0003677">
    <property type="term" value="F:DNA binding"/>
    <property type="evidence" value="ECO:0007669"/>
    <property type="project" value="UniProtKB-KW"/>
</dbReference>
<comment type="catalytic activity">
    <reaction evidence="9">
        <text>Couples ATP hydrolysis with the unwinding of duplex DNA by translocating in the 3'-5' direction.</text>
        <dbReference type="EC" id="5.6.2.4"/>
    </reaction>
</comment>
<evidence type="ECO:0000259" key="15">
    <source>
        <dbReference type="PROSITE" id="PS51194"/>
    </source>
</evidence>
<reference evidence="16 17" key="1">
    <citation type="submission" date="2019-08" db="EMBL/GenBank/DDBJ databases">
        <title>Bradymonadales sp. TMQ4.</title>
        <authorList>
            <person name="Liang Q."/>
        </authorList>
    </citation>
    <scope>NUCLEOTIDE SEQUENCE [LARGE SCALE GENOMIC DNA]</scope>
    <source>
        <strain evidence="16 17">TMQ4</strain>
    </source>
</reference>
<dbReference type="GO" id="GO:0046872">
    <property type="term" value="F:metal ion binding"/>
    <property type="evidence" value="ECO:0007669"/>
    <property type="project" value="UniProtKB-KW"/>
</dbReference>
<dbReference type="SUPFAM" id="SSF46785">
    <property type="entry name" value="Winged helix' DNA-binding domain"/>
    <property type="match status" value="1"/>
</dbReference>
<dbReference type="Pfam" id="PF16124">
    <property type="entry name" value="RecQ_Zn_bind"/>
    <property type="match status" value="1"/>
</dbReference>
<evidence type="ECO:0000313" key="17">
    <source>
        <dbReference type="Proteomes" id="UP000321412"/>
    </source>
</evidence>
<evidence type="ECO:0000313" key="16">
    <source>
        <dbReference type="EMBL" id="TXD36210.1"/>
    </source>
</evidence>
<evidence type="ECO:0000256" key="10">
    <source>
        <dbReference type="ARBA" id="ARBA00034808"/>
    </source>
</evidence>
<keyword evidence="8" id="KW-0413">Isomerase</keyword>
<dbReference type="GO" id="GO:0043138">
    <property type="term" value="F:3'-5' DNA helicase activity"/>
    <property type="evidence" value="ECO:0007669"/>
    <property type="project" value="UniProtKB-EC"/>
</dbReference>
<proteinExistence type="inferred from homology"/>
<dbReference type="Pfam" id="PF00271">
    <property type="entry name" value="Helicase_C"/>
    <property type="match status" value="1"/>
</dbReference>
<dbReference type="Pfam" id="PF00270">
    <property type="entry name" value="DEAD"/>
    <property type="match status" value="1"/>
</dbReference>
<evidence type="ECO:0000256" key="3">
    <source>
        <dbReference type="ARBA" id="ARBA00022741"/>
    </source>
</evidence>
<dbReference type="GO" id="GO:0030894">
    <property type="term" value="C:replisome"/>
    <property type="evidence" value="ECO:0007669"/>
    <property type="project" value="TreeGrafter"/>
</dbReference>
<protein>
    <recommendedName>
        <fullName evidence="11">ATP-dependent DNA helicase RecQ</fullName>
        <ecNumber evidence="10">5.6.2.4</ecNumber>
    </recommendedName>
    <alternativeName>
        <fullName evidence="12">DNA 3'-5' helicase RecQ</fullName>
    </alternativeName>
</protein>
<dbReference type="GO" id="GO:0006310">
    <property type="term" value="P:DNA recombination"/>
    <property type="evidence" value="ECO:0007669"/>
    <property type="project" value="InterPro"/>
</dbReference>
<dbReference type="Proteomes" id="UP000321412">
    <property type="component" value="Unassembled WGS sequence"/>
</dbReference>